<keyword evidence="4" id="KW-1003">Cell membrane</keyword>
<feature type="transmembrane region" description="Helical" evidence="18">
    <location>
        <begin position="569"/>
        <end position="586"/>
    </location>
</feature>
<feature type="transmembrane region" description="Helical" evidence="18">
    <location>
        <begin position="1549"/>
        <end position="1572"/>
    </location>
</feature>
<comment type="subcellular location">
    <subcellularLocation>
        <location evidence="1 18">Cell membrane</location>
        <topology evidence="1 18">Multi-pass membrane protein</topology>
    </subcellularLocation>
</comment>
<protein>
    <recommendedName>
        <fullName evidence="18">Sodium channel protein</fullName>
    </recommendedName>
</protein>
<comment type="catalytic activity">
    <reaction evidence="17">
        <text>Na(+)(in) = Na(+)(out)</text>
        <dbReference type="Rhea" id="RHEA:34963"/>
        <dbReference type="ChEBI" id="CHEBI:29101"/>
    </reaction>
</comment>
<feature type="transmembrane region" description="Helical" evidence="18">
    <location>
        <begin position="637"/>
        <end position="658"/>
    </location>
</feature>
<feature type="domain" description="SCN5A-like C-terminal IQ motif" evidence="23">
    <location>
        <begin position="1694"/>
        <end position="1728"/>
    </location>
</feature>
<feature type="transmembrane region" description="Helical" evidence="18">
    <location>
        <begin position="1121"/>
        <end position="1149"/>
    </location>
</feature>
<feature type="transmembrane region" description="Helical" evidence="18">
    <location>
        <begin position="1445"/>
        <end position="1473"/>
    </location>
</feature>
<keyword evidence="3 18" id="KW-0894">Sodium channel</keyword>
<dbReference type="InterPro" id="IPR024583">
    <property type="entry name" value="Na_trans_cytopl"/>
</dbReference>
<dbReference type="InterPro" id="IPR010526">
    <property type="entry name" value="Na_trans_assoc_dom"/>
</dbReference>
<keyword evidence="13 18" id="KW-0472">Membrane</keyword>
<feature type="domain" description="Ion transport" evidence="20">
    <location>
        <begin position="568"/>
        <end position="799"/>
    </location>
</feature>
<feature type="transmembrane region" description="Helical" evidence="18">
    <location>
        <begin position="132"/>
        <end position="151"/>
    </location>
</feature>
<accession>A0A674HJH8</accession>
<keyword evidence="25" id="KW-1185">Reference proteome</keyword>
<keyword evidence="16 18" id="KW-0407">Ion channel</keyword>
<feature type="transmembrane region" description="Helical" evidence="18">
    <location>
        <begin position="679"/>
        <end position="707"/>
    </location>
</feature>
<dbReference type="GO" id="GO:0001518">
    <property type="term" value="C:voltage-gated sodium channel complex"/>
    <property type="evidence" value="ECO:0007669"/>
    <property type="project" value="UniProtKB-UniRule"/>
</dbReference>
<dbReference type="FunFam" id="1.20.120.350:FF:000004">
    <property type="entry name" value="Sodium channel protein"/>
    <property type="match status" value="1"/>
</dbReference>
<feature type="transmembrane region" description="Helical" evidence="18">
    <location>
        <begin position="1046"/>
        <end position="1065"/>
    </location>
</feature>
<feature type="domain" description="Ion transport" evidence="20">
    <location>
        <begin position="132"/>
        <end position="405"/>
    </location>
</feature>
<keyword evidence="9 18" id="KW-0851">Voltage-gated channel</keyword>
<evidence type="ECO:0000256" key="16">
    <source>
        <dbReference type="ARBA" id="ARBA00023303"/>
    </source>
</evidence>
<dbReference type="PRINTS" id="PR00170">
    <property type="entry name" value="NACHANNEL"/>
</dbReference>
<comment type="function">
    <text evidence="18">Mediates the voltage-dependent sodium ion permeability of excitable membranes. Assuming opened or closed conformations in response to the voltage difference across the membrane, the protein forms a sodium-selective channel through which Na(+) ions may pass in accordance with their electrochemical gradient.</text>
</comment>
<feature type="compositionally biased region" description="Basic and acidic residues" evidence="19">
    <location>
        <begin position="1771"/>
        <end position="1797"/>
    </location>
</feature>
<feature type="transmembrane region" description="Helical" evidence="18">
    <location>
        <begin position="598"/>
        <end position="617"/>
    </location>
</feature>
<keyword evidence="5" id="KW-0597">Phosphoprotein</keyword>
<evidence type="ECO:0000256" key="1">
    <source>
        <dbReference type="ARBA" id="ARBA00004651"/>
    </source>
</evidence>
<dbReference type="GO" id="GO:0005248">
    <property type="term" value="F:voltage-gated sodium channel activity"/>
    <property type="evidence" value="ECO:0007669"/>
    <property type="project" value="InterPro"/>
</dbReference>
<organism evidence="24 25">
    <name type="scientific">Taeniopygia guttata</name>
    <name type="common">Zebra finch</name>
    <name type="synonym">Poephila guttata</name>
    <dbReference type="NCBI Taxonomy" id="59729"/>
    <lineage>
        <taxon>Eukaryota</taxon>
        <taxon>Metazoa</taxon>
        <taxon>Chordata</taxon>
        <taxon>Craniata</taxon>
        <taxon>Vertebrata</taxon>
        <taxon>Euteleostomi</taxon>
        <taxon>Archelosauria</taxon>
        <taxon>Archosauria</taxon>
        <taxon>Dinosauria</taxon>
        <taxon>Saurischia</taxon>
        <taxon>Theropoda</taxon>
        <taxon>Coelurosauria</taxon>
        <taxon>Aves</taxon>
        <taxon>Neognathae</taxon>
        <taxon>Neoaves</taxon>
        <taxon>Telluraves</taxon>
        <taxon>Australaves</taxon>
        <taxon>Passeriformes</taxon>
        <taxon>Passeroidea</taxon>
        <taxon>Estrildidae</taxon>
        <taxon>Estrildinae</taxon>
        <taxon>Taeniopygia</taxon>
    </lineage>
</organism>
<feature type="transmembrane region" description="Helical" evidence="18">
    <location>
        <begin position="254"/>
        <end position="274"/>
    </location>
</feature>
<evidence type="ECO:0000256" key="2">
    <source>
        <dbReference type="ARBA" id="ARBA00022448"/>
    </source>
</evidence>
<dbReference type="PROSITE" id="PS50096">
    <property type="entry name" value="IQ"/>
    <property type="match status" value="1"/>
</dbReference>
<dbReference type="InterPro" id="IPR027359">
    <property type="entry name" value="Volt_channel_dom_sf"/>
</dbReference>
<dbReference type="Gene3D" id="1.20.5.1190">
    <property type="entry name" value="iswi atpase"/>
    <property type="match status" value="1"/>
</dbReference>
<dbReference type="FunFam" id="1.20.5.1190:FF:000001">
    <property type="entry name" value="Sodium channel protein"/>
    <property type="match status" value="1"/>
</dbReference>
<dbReference type="GO" id="GO:0019228">
    <property type="term" value="P:neuronal action potential"/>
    <property type="evidence" value="ECO:0007669"/>
    <property type="project" value="TreeGrafter"/>
</dbReference>
<sequence length="1797" mass="204345">MARAMLVPPGPDSFFYFTEESLAAIEKRIADEKFNYDQDEPTDDTGHEANHPEPNNDLEAGKTLPFIYGDIPPGMVSEPLEDLDPYYINKKTFIVLDKAKTIHRFSATPALYLLSPFNFTRRLAIKILVHSYPFQVVIMLTILANCVLMTWSNLPEWAKNVEYTFTGIYTFEFLVKVFARGFCINDFTCLRDPWNWLDFVVICFAYITEFVNLGNLSALRTFRVLRALKTISVIPGLKTIVGALIQSVKKLSDVMILTVFCLSVFALIGLQLFMGNLRNKCLFWPTENSTAFEKHVVPYFNGANDFLLCGNSSDAGKCPEEFICVKAGKNPNYGYTSFDTFSWAFLSLFRLMTQDYWENLYQLTLRAVGKSYMIFFVVVIFLGSFYLINLILAVVAMAYEEQNQATIVEAEQREADFKLKLEQLRKQQEEAQVYSNKNLGLNDGRERGSEYDFADDEHSMFEDTLSRRGSLFLPRGHGERRSSNISQASRSSRRLTVFPVNGKMHSTVDCNGVVSLVEGPPGLLSPTGQLLQKCPPCWDKFAHTFLIWECCEPWLKVKSVVEFIVMDPFVDLAVTVCIVLNTLFMAMEHYPMTRHFDAVLSVGNLVFTGIFAAEMVLKIIAMHPFNYFQVGWNIFDSFIVTLSLAELFLSNVEGLSVLRSFRLLRVFKLAKSWPTLNMLIKIIGNSVGALGNLTLVLAIIVFIFAVVGMQLFGKSYKECVCKISSDCELPRWHMHDFFHSFLIVFRVLCGEWIETMWDCMEVAGQTMCLIVFMMVMVIGNLVVLNLFLALLLSSFSSDNLSATDDDNEMNNLQIAVSRIQKGIDYVKKKAGECVRRSCLGKQAAVNQGTATDQLNDERKHISNCTITERRIDANYGKNENGMATVIGGSDYTSFINNPNLTVTVPIAVGESDFERLNTEEFSSDSELDESKEKLDFSSSSEASTVNLAVLGEEKSESEPEKASELQACFTEGCVRRFKCCKGSMESTKGRIWWNLRKTCYRIVEHSWFESFIVFMILLSSGALAFEDIYIEQHKTIKILLDYADKIFTYVFILEMVLKWVAYGFQTYFTNAWCWLDFLIVDVSLVSLVATALGFSEFGAIKSLRTLRALRPLRALSRFEGMRVVVNALTGAIPSIMNVLLVCLTFWLIFSIMGVNLFAGKFYHCVNTTNDVMFTPEQVSNKSMCEIMSSSTGGVRWKNVKVNFDNVAIGYLSLLQVATFKGWMEIMYAAVDSTKVSKQPKYEENLYMYLYFVAFIVFGSFFTLNLFIGVIIDNFNQQKKKISQDIFMTEEQKKYYNAMKKLGSKKPQKPIPRPVNKLQGLVFDIVTQQLFDITVMVLICLNMVTMMIETDDQTELKQNILYWINFVFVVLFTGECVFKIFSLRYYYFTIGWNIFDFVVVILSIIVLTFLVIEKYFVSPTLFRVVRLARIGRILRLIKGAKGIRTLLFALMMSLPALFNIGLLLFLVMFIYAIFGMSNFAYVKREDGIDDMFNFETFGNSMICLFQITTSAGWNNLLNPILNSGEPDCDPNKAHPGSSVKGDCGNPSVGIFFFVSYIIISFLVVVNMYIAVILENFSVATEESAEPLGEDDFEMFYEVWEKYDPDATQFIEYSKLSDFAASLDPPLNIPKPNTIHLIAMDLPVVSGDRIHCLDILFAFTKRVLGESGEMDALRIQMEDRFMASNPSKASYEPITTTLKRKQEEVSATIIQRAYRRHLLRQSVKKLSFMYQKDGGDQLIRKDIIVGKLSENSSPEKMDMSASTTAPPSYDSVTKPEKEKYEDDKSEKEDKGKDRRGNKK</sequence>
<evidence type="ECO:0000256" key="3">
    <source>
        <dbReference type="ARBA" id="ARBA00022461"/>
    </source>
</evidence>
<feature type="region of interest" description="Disordered" evidence="19">
    <location>
        <begin position="36"/>
        <end position="61"/>
    </location>
</feature>
<feature type="transmembrane region" description="Helical" evidence="18">
    <location>
        <begin position="372"/>
        <end position="399"/>
    </location>
</feature>
<dbReference type="Gene3D" id="1.20.120.350">
    <property type="entry name" value="Voltage-gated potassium channels. Chain C"/>
    <property type="match status" value="4"/>
</dbReference>
<keyword evidence="8" id="KW-0832">Ubl conjugation</keyword>
<evidence type="ECO:0000256" key="7">
    <source>
        <dbReference type="ARBA" id="ARBA00022737"/>
    </source>
</evidence>
<dbReference type="FunFam" id="1.20.120.350:FF:000003">
    <property type="entry name" value="Voltage-dependent sodium channel"/>
    <property type="match status" value="1"/>
</dbReference>
<evidence type="ECO:0000256" key="18">
    <source>
        <dbReference type="RuleBase" id="RU361132"/>
    </source>
</evidence>
<dbReference type="InterPro" id="IPR058542">
    <property type="entry name" value="IQ_SCN5A_C"/>
</dbReference>
<dbReference type="InterPro" id="IPR001696">
    <property type="entry name" value="Na_channel_asu"/>
</dbReference>
<dbReference type="FunFam" id="1.10.287.70:FF:000001">
    <property type="entry name" value="Sodium channel protein"/>
    <property type="match status" value="1"/>
</dbReference>
<keyword evidence="7" id="KW-0677">Repeat</keyword>
<feature type="transmembrane region" description="Helical" evidence="18">
    <location>
        <begin position="1247"/>
        <end position="1271"/>
    </location>
</feature>
<keyword evidence="15 18" id="KW-0739">Sodium transport</keyword>
<feature type="transmembrane region" description="Helical" evidence="18">
    <location>
        <begin position="227"/>
        <end position="248"/>
    </location>
</feature>
<evidence type="ECO:0000259" key="23">
    <source>
        <dbReference type="Pfam" id="PF24609"/>
    </source>
</evidence>
<dbReference type="Gene3D" id="1.10.238.10">
    <property type="entry name" value="EF-hand"/>
    <property type="match status" value="1"/>
</dbReference>
<evidence type="ECO:0000256" key="17">
    <source>
        <dbReference type="ARBA" id="ARBA00036239"/>
    </source>
</evidence>
<keyword evidence="6 18" id="KW-0812">Transmembrane</keyword>
<feature type="transmembrane region" description="Helical" evidence="18">
    <location>
        <begin position="1077"/>
        <end position="1100"/>
    </location>
</feature>
<evidence type="ECO:0000313" key="24">
    <source>
        <dbReference type="Ensembl" id="ENSTGUP00000034700.1"/>
    </source>
</evidence>
<dbReference type="GO" id="GO:0086010">
    <property type="term" value="P:membrane depolarization during action potential"/>
    <property type="evidence" value="ECO:0007669"/>
    <property type="project" value="TreeGrafter"/>
</dbReference>
<name>A0A674HJH8_TAEGU</name>
<feature type="domain" description="Sodium ion transport-associated" evidence="21">
    <location>
        <begin position="806"/>
        <end position="1001"/>
    </location>
</feature>
<dbReference type="Pfam" id="PF06512">
    <property type="entry name" value="Na_trans_assoc"/>
    <property type="match status" value="1"/>
</dbReference>
<dbReference type="Ensembl" id="ENSTGUT00000037178.1">
    <property type="protein sequence ID" value="ENSTGUP00000034700.1"/>
    <property type="gene ID" value="ENSTGUG00000007470.2"/>
</dbReference>
<dbReference type="Proteomes" id="UP000007754">
    <property type="component" value="Chromosome 7"/>
</dbReference>
<evidence type="ECO:0000256" key="13">
    <source>
        <dbReference type="ARBA" id="ARBA00023136"/>
    </source>
</evidence>
<dbReference type="FunFam" id="1.20.120.350:FF:000005">
    <property type="entry name" value="Sodium channel protein"/>
    <property type="match status" value="1"/>
</dbReference>
<dbReference type="SUPFAM" id="SSF81324">
    <property type="entry name" value="Voltage-gated potassium channels"/>
    <property type="match status" value="4"/>
</dbReference>
<dbReference type="SMART" id="SM00015">
    <property type="entry name" value="IQ"/>
    <property type="match status" value="1"/>
</dbReference>
<feature type="transmembrane region" description="Helical" evidence="18">
    <location>
        <begin position="769"/>
        <end position="792"/>
    </location>
</feature>
<evidence type="ECO:0000256" key="14">
    <source>
        <dbReference type="ARBA" id="ARBA00023157"/>
    </source>
</evidence>
<evidence type="ECO:0000259" key="20">
    <source>
        <dbReference type="Pfam" id="PF00520"/>
    </source>
</evidence>
<dbReference type="Pfam" id="PF11933">
    <property type="entry name" value="Na_trans_cytopl"/>
    <property type="match status" value="1"/>
</dbReference>
<feature type="region of interest" description="Disordered" evidence="19">
    <location>
        <begin position="1748"/>
        <end position="1797"/>
    </location>
</feature>
<feature type="transmembrane region" description="Helical" evidence="18">
    <location>
        <begin position="1359"/>
        <end position="1377"/>
    </location>
</feature>
<dbReference type="InterPro" id="IPR043203">
    <property type="entry name" value="VGCC_Ca_Na"/>
</dbReference>
<evidence type="ECO:0000256" key="19">
    <source>
        <dbReference type="SAM" id="MobiDB-lite"/>
    </source>
</evidence>
<evidence type="ECO:0000256" key="6">
    <source>
        <dbReference type="ARBA" id="ARBA00022692"/>
    </source>
</evidence>
<dbReference type="InterPro" id="IPR005821">
    <property type="entry name" value="Ion_trans_dom"/>
</dbReference>
<feature type="transmembrane region" description="Helical" evidence="18">
    <location>
        <begin position="1007"/>
        <end position="1025"/>
    </location>
</feature>
<dbReference type="FunFam" id="1.20.120.350:FF:000002">
    <property type="entry name" value="Sodium channel protein"/>
    <property type="match status" value="1"/>
</dbReference>
<dbReference type="FunFam" id="1.10.238.10:FF:000002">
    <property type="entry name" value="Sodium channel protein"/>
    <property type="match status" value="1"/>
</dbReference>
<evidence type="ECO:0000256" key="15">
    <source>
        <dbReference type="ARBA" id="ARBA00023201"/>
    </source>
</evidence>
<proteinExistence type="inferred from homology"/>
<evidence type="ECO:0000256" key="10">
    <source>
        <dbReference type="ARBA" id="ARBA00022989"/>
    </source>
</evidence>
<evidence type="ECO:0000256" key="4">
    <source>
        <dbReference type="ARBA" id="ARBA00022475"/>
    </source>
</evidence>
<dbReference type="CDD" id="cd13433">
    <property type="entry name" value="Na_channel_gate"/>
    <property type="match status" value="1"/>
</dbReference>
<dbReference type="Gene3D" id="1.10.287.70">
    <property type="match status" value="4"/>
</dbReference>
<reference evidence="24" key="2">
    <citation type="submission" date="2025-08" db="UniProtKB">
        <authorList>
            <consortium name="Ensembl"/>
        </authorList>
    </citation>
    <scope>IDENTIFICATION</scope>
</reference>
<comment type="similarity">
    <text evidence="18">Belongs to the sodium channel (TC 1.A.1.10) family.</text>
</comment>
<evidence type="ECO:0000256" key="12">
    <source>
        <dbReference type="ARBA" id="ARBA00023065"/>
    </source>
</evidence>
<feature type="domain" description="Ion transport" evidence="20">
    <location>
        <begin position="1005"/>
        <end position="1280"/>
    </location>
</feature>
<gene>
    <name evidence="24" type="primary">LOC100221646</name>
</gene>
<reference evidence="24 25" key="1">
    <citation type="journal article" date="2010" name="Nature">
        <title>The genome of a songbird.</title>
        <authorList>
            <person name="Warren W.C."/>
            <person name="Clayton D.F."/>
            <person name="Ellegren H."/>
            <person name="Arnold A.P."/>
            <person name="Hillier L.W."/>
            <person name="Kunstner A."/>
            <person name="Searle S."/>
            <person name="White S."/>
            <person name="Vilella A.J."/>
            <person name="Fairley S."/>
            <person name="Heger A."/>
            <person name="Kong L."/>
            <person name="Ponting C.P."/>
            <person name="Jarvis E.D."/>
            <person name="Mello C.V."/>
            <person name="Minx P."/>
            <person name="Lovell P."/>
            <person name="Velho T.A."/>
            <person name="Ferris M."/>
            <person name="Balakrishnan C.N."/>
            <person name="Sinha S."/>
            <person name="Blatti C."/>
            <person name="London S.E."/>
            <person name="Li Y."/>
            <person name="Lin Y.C."/>
            <person name="George J."/>
            <person name="Sweedler J."/>
            <person name="Southey B."/>
            <person name="Gunaratne P."/>
            <person name="Watson M."/>
            <person name="Nam K."/>
            <person name="Backstrom N."/>
            <person name="Smeds L."/>
            <person name="Nabholz B."/>
            <person name="Itoh Y."/>
            <person name="Whitney O."/>
            <person name="Pfenning A.R."/>
            <person name="Howard J."/>
            <person name="Volker M."/>
            <person name="Skinner B.M."/>
            <person name="Griffin D.K."/>
            <person name="Ye L."/>
            <person name="McLaren W.M."/>
            <person name="Flicek P."/>
            <person name="Quesada V."/>
            <person name="Velasco G."/>
            <person name="Lopez-Otin C."/>
            <person name="Puente X.S."/>
            <person name="Olender T."/>
            <person name="Lancet D."/>
            <person name="Smit A.F."/>
            <person name="Hubley R."/>
            <person name="Konkel M.K."/>
            <person name="Walker J.A."/>
            <person name="Batzer M.A."/>
            <person name="Gu W."/>
            <person name="Pollock D.D."/>
            <person name="Chen L."/>
            <person name="Cheng Z."/>
            <person name="Eichler E.E."/>
            <person name="Stapley J."/>
            <person name="Slate J."/>
            <person name="Ekblom R."/>
            <person name="Birkhead T."/>
            <person name="Burke T."/>
            <person name="Burt D."/>
            <person name="Scharff C."/>
            <person name="Adam I."/>
            <person name="Richard H."/>
            <person name="Sultan M."/>
            <person name="Soldatov A."/>
            <person name="Lehrach H."/>
            <person name="Edwards S.V."/>
            <person name="Yang S.P."/>
            <person name="Li X."/>
            <person name="Graves T."/>
            <person name="Fulton L."/>
            <person name="Nelson J."/>
            <person name="Chinwalla A."/>
            <person name="Hou S."/>
            <person name="Mardis E.R."/>
            <person name="Wilson R.K."/>
        </authorList>
    </citation>
    <scope>NUCLEOTIDE SEQUENCE [LARGE SCALE GENOMIC DNA]</scope>
</reference>
<evidence type="ECO:0000313" key="25">
    <source>
        <dbReference type="Proteomes" id="UP000007754"/>
    </source>
</evidence>
<dbReference type="Pfam" id="PF24609">
    <property type="entry name" value="IQ_SCN5A_C"/>
    <property type="match status" value="1"/>
</dbReference>
<dbReference type="GeneTree" id="ENSGT00940000157130"/>
<dbReference type="InterPro" id="IPR044564">
    <property type="entry name" value="Na_chnl_inactivation_gate"/>
</dbReference>
<dbReference type="FunFam" id="1.10.287.70:FF:000006">
    <property type="entry name" value="Sodium channel protein"/>
    <property type="match status" value="1"/>
</dbReference>
<evidence type="ECO:0000256" key="11">
    <source>
        <dbReference type="ARBA" id="ARBA00023053"/>
    </source>
</evidence>
<comment type="caution">
    <text evidence="18">Lacks conserved residue(s) required for the propagation of feature annotation.</text>
</comment>
<keyword evidence="11 18" id="KW-0915">Sodium</keyword>
<dbReference type="Pfam" id="PF00520">
    <property type="entry name" value="Ion_trans"/>
    <property type="match status" value="4"/>
</dbReference>
<feature type="domain" description="Voltage-gated Na+ ion channel cytoplasmic" evidence="22">
    <location>
        <begin position="442"/>
        <end position="533"/>
    </location>
</feature>
<keyword evidence="10 18" id="KW-1133">Transmembrane helix</keyword>
<evidence type="ECO:0000259" key="21">
    <source>
        <dbReference type="Pfam" id="PF06512"/>
    </source>
</evidence>
<keyword evidence="12 18" id="KW-0406">Ion transport</keyword>
<feature type="transmembrane region" description="Helical" evidence="18">
    <location>
        <begin position="196"/>
        <end position="215"/>
    </location>
</feature>
<feature type="domain" description="Ion transport" evidence="20">
    <location>
        <begin position="1328"/>
        <end position="1582"/>
    </location>
</feature>
<feature type="transmembrane region" description="Helical" evidence="18">
    <location>
        <begin position="1384"/>
        <end position="1409"/>
    </location>
</feature>
<reference evidence="24" key="3">
    <citation type="submission" date="2025-09" db="UniProtKB">
        <authorList>
            <consortium name="Ensembl"/>
        </authorList>
    </citation>
    <scope>IDENTIFICATION</scope>
</reference>
<dbReference type="PANTHER" id="PTHR10037">
    <property type="entry name" value="VOLTAGE-GATED CATION CHANNEL CALCIUM AND SODIUM"/>
    <property type="match status" value="1"/>
</dbReference>
<evidence type="ECO:0000256" key="8">
    <source>
        <dbReference type="ARBA" id="ARBA00022843"/>
    </source>
</evidence>
<dbReference type="InterPro" id="IPR000048">
    <property type="entry name" value="IQ_motif_EF-hand-BS"/>
</dbReference>
<feature type="transmembrane region" description="Helical" evidence="18">
    <location>
        <begin position="1329"/>
        <end position="1347"/>
    </location>
</feature>
<evidence type="ECO:0000256" key="9">
    <source>
        <dbReference type="ARBA" id="ARBA00022882"/>
    </source>
</evidence>
<keyword evidence="14" id="KW-1015">Disulfide bond</keyword>
<evidence type="ECO:0000259" key="22">
    <source>
        <dbReference type="Pfam" id="PF11933"/>
    </source>
</evidence>
<dbReference type="PANTHER" id="PTHR10037:SF278">
    <property type="entry name" value="SODIUM CHANNEL PROTEIN TYPE 2 SUBUNIT ALPHA"/>
    <property type="match status" value="1"/>
</dbReference>
<keyword evidence="2 18" id="KW-0813">Transport</keyword>
<evidence type="ECO:0000256" key="5">
    <source>
        <dbReference type="ARBA" id="ARBA00022553"/>
    </source>
</evidence>